<dbReference type="Pfam" id="PF00990">
    <property type="entry name" value="GGDEF"/>
    <property type="match status" value="1"/>
</dbReference>
<sequence>MNDNNYISQIQQEYEKINCRWLKLHRMIALSSAIVSLAMEIIMFFLLNSMNGGITASPVIYLAKYIFTPCALNIIFLILIYFGTRNQITPMRVREYVVSLCFVAICFSLFFIHNIFSALYLLFAIPIMMTTVYGNYLLTTITAAASLLALTAGELWITWDPDKVSVLNSEDAFVNFLISIIILTGFYSASLVVIHFERQKNQASITKELERYQMHQELLTDRLTGLYNRTALQEAFNDLETKRLLDTCRLVMVDIDNFKTINDTLGHLKGDECLIAFSSILKERCAPHPVYRFGGDEICILFQGISLDQTLAICRESNQSLEDYCAQTLAGLPISASFGVACGRPDLSLYELLKNADTALYESKKQKGSISVYQ</sequence>
<gene>
    <name evidence="3" type="ORF">H9Q79_15205</name>
</gene>
<dbReference type="InterPro" id="IPR050469">
    <property type="entry name" value="Diguanylate_Cyclase"/>
</dbReference>
<dbReference type="NCBIfam" id="TIGR00254">
    <property type="entry name" value="GGDEF"/>
    <property type="match status" value="1"/>
</dbReference>
<dbReference type="EMBL" id="CP060635">
    <property type="protein sequence ID" value="QNM08219.1"/>
    <property type="molecule type" value="Genomic_DNA"/>
</dbReference>
<name>A0A7G9GBN7_9FIRM</name>
<dbReference type="PROSITE" id="PS50887">
    <property type="entry name" value="GGDEF"/>
    <property type="match status" value="1"/>
</dbReference>
<evidence type="ECO:0000256" key="1">
    <source>
        <dbReference type="SAM" id="Phobius"/>
    </source>
</evidence>
<keyword evidence="4" id="KW-1185">Reference proteome</keyword>
<accession>A0A7G9GBN7</accession>
<feature type="transmembrane region" description="Helical" evidence="1">
    <location>
        <begin position="27"/>
        <end position="47"/>
    </location>
</feature>
<dbReference type="SMART" id="SM00267">
    <property type="entry name" value="GGDEF"/>
    <property type="match status" value="1"/>
</dbReference>
<protein>
    <submittedName>
        <fullName evidence="3">GGDEF domain-containing protein</fullName>
    </submittedName>
</protein>
<dbReference type="PANTHER" id="PTHR45138:SF9">
    <property type="entry name" value="DIGUANYLATE CYCLASE DGCM-RELATED"/>
    <property type="match status" value="1"/>
</dbReference>
<reference evidence="3 4" key="1">
    <citation type="submission" date="2020-08" db="EMBL/GenBank/DDBJ databases">
        <authorList>
            <person name="Liu C."/>
            <person name="Sun Q."/>
        </authorList>
    </citation>
    <scope>NUCLEOTIDE SEQUENCE [LARGE SCALE GENOMIC DNA]</scope>
    <source>
        <strain evidence="3 4">NSJ-29</strain>
    </source>
</reference>
<feature type="transmembrane region" description="Helical" evidence="1">
    <location>
        <begin position="135"/>
        <end position="153"/>
    </location>
</feature>
<keyword evidence="1" id="KW-0472">Membrane</keyword>
<keyword evidence="1" id="KW-1133">Transmembrane helix</keyword>
<dbReference type="SUPFAM" id="SSF55073">
    <property type="entry name" value="Nucleotide cyclase"/>
    <property type="match status" value="1"/>
</dbReference>
<feature type="domain" description="GGDEF" evidence="2">
    <location>
        <begin position="246"/>
        <end position="374"/>
    </location>
</feature>
<dbReference type="Gene3D" id="3.30.70.270">
    <property type="match status" value="1"/>
</dbReference>
<organism evidence="3 4">
    <name type="scientific">Wansuia hejianensis</name>
    <dbReference type="NCBI Taxonomy" id="2763667"/>
    <lineage>
        <taxon>Bacteria</taxon>
        <taxon>Bacillati</taxon>
        <taxon>Bacillota</taxon>
        <taxon>Clostridia</taxon>
        <taxon>Lachnospirales</taxon>
        <taxon>Lachnospiraceae</taxon>
        <taxon>Wansuia</taxon>
    </lineage>
</organism>
<proteinExistence type="predicted"/>
<dbReference type="InterPro" id="IPR000160">
    <property type="entry name" value="GGDEF_dom"/>
</dbReference>
<dbReference type="AlphaFoldDB" id="A0A7G9GBN7"/>
<dbReference type="RefSeq" id="WP_118648317.1">
    <property type="nucleotide sequence ID" value="NZ_CP060635.1"/>
</dbReference>
<dbReference type="CDD" id="cd01949">
    <property type="entry name" value="GGDEF"/>
    <property type="match status" value="1"/>
</dbReference>
<evidence type="ECO:0000259" key="2">
    <source>
        <dbReference type="PROSITE" id="PS50887"/>
    </source>
</evidence>
<feature type="transmembrane region" description="Helical" evidence="1">
    <location>
        <begin position="173"/>
        <end position="194"/>
    </location>
</feature>
<evidence type="ECO:0000313" key="4">
    <source>
        <dbReference type="Proteomes" id="UP000515860"/>
    </source>
</evidence>
<dbReference type="InterPro" id="IPR043128">
    <property type="entry name" value="Rev_trsase/Diguanyl_cyclase"/>
</dbReference>
<evidence type="ECO:0000313" key="3">
    <source>
        <dbReference type="EMBL" id="QNM08219.1"/>
    </source>
</evidence>
<dbReference type="KEGG" id="whj:H9Q79_15205"/>
<feature type="transmembrane region" description="Helical" evidence="1">
    <location>
        <begin position="96"/>
        <end position="123"/>
    </location>
</feature>
<keyword evidence="1" id="KW-0812">Transmembrane</keyword>
<dbReference type="GO" id="GO:0052621">
    <property type="term" value="F:diguanylate cyclase activity"/>
    <property type="evidence" value="ECO:0007669"/>
    <property type="project" value="TreeGrafter"/>
</dbReference>
<dbReference type="Proteomes" id="UP000515860">
    <property type="component" value="Chromosome"/>
</dbReference>
<feature type="transmembrane region" description="Helical" evidence="1">
    <location>
        <begin position="59"/>
        <end position="84"/>
    </location>
</feature>
<dbReference type="InterPro" id="IPR029787">
    <property type="entry name" value="Nucleotide_cyclase"/>
</dbReference>
<dbReference type="PANTHER" id="PTHR45138">
    <property type="entry name" value="REGULATORY COMPONENTS OF SENSORY TRANSDUCTION SYSTEM"/>
    <property type="match status" value="1"/>
</dbReference>